<organism evidence="2 3">
    <name type="scientific">Enterococcus devriesei</name>
    <dbReference type="NCBI Taxonomy" id="319970"/>
    <lineage>
        <taxon>Bacteria</taxon>
        <taxon>Bacillati</taxon>
        <taxon>Bacillota</taxon>
        <taxon>Bacilli</taxon>
        <taxon>Lactobacillales</taxon>
        <taxon>Enterococcaceae</taxon>
        <taxon>Enterococcus</taxon>
    </lineage>
</organism>
<protein>
    <recommendedName>
        <fullName evidence="1">DUF4130 domain-containing protein</fullName>
    </recommendedName>
</protein>
<dbReference type="Pfam" id="PF13566">
    <property type="entry name" value="DUF4130"/>
    <property type="match status" value="1"/>
</dbReference>
<evidence type="ECO:0000259" key="1">
    <source>
        <dbReference type="Pfam" id="PF13566"/>
    </source>
</evidence>
<dbReference type="InterPro" id="IPR023875">
    <property type="entry name" value="DNA_repair_put"/>
</dbReference>
<evidence type="ECO:0000313" key="3">
    <source>
        <dbReference type="Proteomes" id="UP000183700"/>
    </source>
</evidence>
<reference evidence="2 3" key="1">
    <citation type="submission" date="2014-12" db="EMBL/GenBank/DDBJ databases">
        <title>Draft genome sequences of 29 type strains of Enterococci.</title>
        <authorList>
            <person name="Zhong Z."/>
            <person name="Sun Z."/>
            <person name="Liu W."/>
            <person name="Zhang W."/>
            <person name="Zhang H."/>
        </authorList>
    </citation>
    <scope>NUCLEOTIDE SEQUENCE [LARGE SCALE GENOMIC DNA]</scope>
    <source>
        <strain evidence="2 3">DSM 22802</strain>
    </source>
</reference>
<keyword evidence="3" id="KW-1185">Reference proteome</keyword>
<dbReference type="InterPro" id="IPR025404">
    <property type="entry name" value="DUF4130"/>
</dbReference>
<gene>
    <name evidence="2" type="ORF">RV00_GL001938</name>
</gene>
<feature type="domain" description="DUF4130" evidence="1">
    <location>
        <begin position="86"/>
        <end position="245"/>
    </location>
</feature>
<name>A0A1L8SWZ3_9ENTE</name>
<sequence>MEESADHWEYDGSFLGFMTIVDRSFREKKFPTLILSPETAVENLFLAEWIETDVLRGKKIYRRLRQRLRSENFQFIQNGFYATLEGKERYLLEAIEIALQTKDLLENHLGHPAILALAKSIRTLLGENHALTGFVRFEYVGDVLFSKIHPKHYVMPYLCPHFAERYPQEKIMIYDETHELLGIIDQGDIHLMENTSCPEFSDSGDEQDIRQQWKTFLRAVTIDERANYRAQRNHLPLRFRGDMTEFKA</sequence>
<dbReference type="STRING" id="319970.RV00_GL001938"/>
<evidence type="ECO:0000313" key="2">
    <source>
        <dbReference type="EMBL" id="OJG36579.1"/>
    </source>
</evidence>
<proteinExistence type="predicted"/>
<dbReference type="NCBIfam" id="TIGR03915">
    <property type="entry name" value="SAM_7_link_chp"/>
    <property type="match status" value="1"/>
</dbReference>
<dbReference type="EMBL" id="JXKM01000003">
    <property type="protein sequence ID" value="OJG36579.1"/>
    <property type="molecule type" value="Genomic_DNA"/>
</dbReference>
<dbReference type="OrthoDB" id="5290748at2"/>
<dbReference type="Proteomes" id="UP000183700">
    <property type="component" value="Unassembled WGS sequence"/>
</dbReference>
<comment type="caution">
    <text evidence="2">The sequence shown here is derived from an EMBL/GenBank/DDBJ whole genome shotgun (WGS) entry which is preliminary data.</text>
</comment>
<dbReference type="AlphaFoldDB" id="A0A1L8SWZ3"/>
<dbReference type="RefSeq" id="WP_084133246.1">
    <property type="nucleotide sequence ID" value="NZ_JBHLVS010000031.1"/>
</dbReference>
<accession>A0A1L8SWZ3</accession>